<proteinExistence type="predicted"/>
<feature type="compositionally biased region" description="Basic and acidic residues" evidence="1">
    <location>
        <begin position="216"/>
        <end position="232"/>
    </location>
</feature>
<feature type="compositionally biased region" description="Polar residues" evidence="1">
    <location>
        <begin position="424"/>
        <end position="455"/>
    </location>
</feature>
<feature type="compositionally biased region" description="Polar residues" evidence="1">
    <location>
        <begin position="580"/>
        <end position="655"/>
    </location>
</feature>
<feature type="region of interest" description="Disordered" evidence="1">
    <location>
        <begin position="209"/>
        <end position="247"/>
    </location>
</feature>
<evidence type="ECO:0008006" key="4">
    <source>
        <dbReference type="Google" id="ProtNLM"/>
    </source>
</evidence>
<feature type="compositionally biased region" description="Polar residues" evidence="1">
    <location>
        <begin position="403"/>
        <end position="415"/>
    </location>
</feature>
<feature type="compositionally biased region" description="Polar residues" evidence="1">
    <location>
        <begin position="741"/>
        <end position="824"/>
    </location>
</feature>
<comment type="caution">
    <text evidence="2">The sequence shown here is derived from an EMBL/GenBank/DDBJ whole genome shotgun (WGS) entry which is preliminary data.</text>
</comment>
<accession>A0ABQ0D9P4</accession>
<name>A0ABQ0D9P4_9EUKA</name>
<reference evidence="2 3" key="1">
    <citation type="journal article" date="2019" name="PLoS Negl. Trop. Dis.">
        <title>Whole genome sequencing of Entamoeba nuttalli reveals mammalian host-related molecular signatures and a novel octapeptide-repeat surface protein.</title>
        <authorList>
            <person name="Tanaka M."/>
            <person name="Makiuchi T."/>
            <person name="Komiyama T."/>
            <person name="Shiina T."/>
            <person name="Osaki K."/>
            <person name="Tachibana H."/>
        </authorList>
    </citation>
    <scope>NUCLEOTIDE SEQUENCE [LARGE SCALE GENOMIC DNA]</scope>
    <source>
        <strain evidence="2 3">P19-061405</strain>
    </source>
</reference>
<feature type="region of interest" description="Disordered" evidence="1">
    <location>
        <begin position="467"/>
        <end position="671"/>
    </location>
</feature>
<feature type="compositionally biased region" description="Low complexity" evidence="1">
    <location>
        <begin position="517"/>
        <end position="530"/>
    </location>
</feature>
<feature type="region of interest" description="Disordered" evidence="1">
    <location>
        <begin position="722"/>
        <end position="824"/>
    </location>
</feature>
<feature type="region of interest" description="Disordered" evidence="1">
    <location>
        <begin position="403"/>
        <end position="455"/>
    </location>
</feature>
<protein>
    <recommendedName>
        <fullName evidence="4">Serine-threonine rich protein</fullName>
    </recommendedName>
</protein>
<evidence type="ECO:0000313" key="2">
    <source>
        <dbReference type="EMBL" id="GAB1219575.1"/>
    </source>
</evidence>
<feature type="compositionally biased region" description="Polar residues" evidence="1">
    <location>
        <begin position="482"/>
        <end position="503"/>
    </location>
</feature>
<organism evidence="2 3">
    <name type="scientific">Entamoeba nuttalli</name>
    <dbReference type="NCBI Taxonomy" id="412467"/>
    <lineage>
        <taxon>Eukaryota</taxon>
        <taxon>Amoebozoa</taxon>
        <taxon>Evosea</taxon>
        <taxon>Archamoebae</taxon>
        <taxon>Mastigamoebida</taxon>
        <taxon>Entamoebidae</taxon>
        <taxon>Entamoeba</taxon>
    </lineage>
</organism>
<dbReference type="EMBL" id="BAAFRS010000038">
    <property type="protein sequence ID" value="GAB1219575.1"/>
    <property type="molecule type" value="Genomic_DNA"/>
</dbReference>
<evidence type="ECO:0000313" key="3">
    <source>
        <dbReference type="Proteomes" id="UP001628156"/>
    </source>
</evidence>
<feature type="compositionally biased region" description="Polar residues" evidence="1">
    <location>
        <begin position="307"/>
        <end position="331"/>
    </location>
</feature>
<evidence type="ECO:0000256" key="1">
    <source>
        <dbReference type="SAM" id="MobiDB-lite"/>
    </source>
</evidence>
<feature type="compositionally biased region" description="Low complexity" evidence="1">
    <location>
        <begin position="725"/>
        <end position="738"/>
    </location>
</feature>
<sequence length="951" mass="103484">MKRQDLSTTNYFSDFVQNIAGYFCPNSRPTQGIHRMATLPLSSSLSQGISSIPKQETSLLFGIAFDRRLEKLKEQYAEQPVAQTQNSDSTLKRQDAGNLLREKPEEQFERPKEVTKRKVEEVITKTEDKTTKKVVERKPDTDSARIRQTIAKLREINFEDIVQCLNDRKERLMNKDSVKGFSHLNSNTNDEKVLKASISSLLLSSSSEEEELVPLGKKDKKEKQEEQNEERKKFKRSSLKRTVKVSSPKKKVVDLNNSLRSVNDKSQGILSFDIKDSNKSINEQPLHLDSSTKNSSLSFTLPLDSSLSQKKTDQTNQLSLNFKTDKPSNTTEESKSPSFDIKPSSSFSLFGGAINDTKKSDTQPTLGTTLSTEKKIETNFSGLTEKPLSSPFSLNGFSFGNTSTEKQQDTFTGNALLTDKPKSTESNTENQTISIDKTPSTTTEQPSTNMFSNIGFSFSISDDKQNSNTNAIINENNDKQKTTQNNSFETTSSTTDKSGSNVFSIKELSFGTSNEKSTTNLSTQPTTTNTDKLSNNPFSLGEFSFGLSNEKPKSNSTQDSSTEKLKESNTNVETPLANPFSLNGFSFGTSTDKQKDTLISNTPLTDQSKTITSTTSVPSSDKPINTSNDQSKPITVNSDNNKTDNFTTAPTLEQPKTSTSTTKTDSEQSKTNTFANTGFSFNTSNDKASVDPFAAFTSSTTTTNQLGNSSFGFGVINDNKLQDKSSTNNNNSIGSTENSAKDSNTTVVQTSKLFSGQEQNSGLNVPNSPGLESQKQTTTSGFVFGNFGSSNVNPSNEKSTPSFGQGSSSIAGFSNTQTTPSSTAQGPLTNLTLGTNQTNNTNLGFSNFFNSNKPTEGMNGQLQNTSQNNTNPFGNTNFGNQTINFSGGQQNQIGFGQIGGSNLSVQGNTSNGNPFSSFSNSLSQFGNTINSTSSAFNVDDVSGSKSFSKKR</sequence>
<keyword evidence="3" id="KW-1185">Reference proteome</keyword>
<gene>
    <name evidence="2" type="ORF">ENUP19_0038G0053</name>
</gene>
<feature type="region of interest" description="Disordered" evidence="1">
    <location>
        <begin position="307"/>
        <end position="344"/>
    </location>
</feature>
<dbReference type="Proteomes" id="UP001628156">
    <property type="component" value="Unassembled WGS sequence"/>
</dbReference>
<feature type="compositionally biased region" description="Basic residues" evidence="1">
    <location>
        <begin position="233"/>
        <end position="247"/>
    </location>
</feature>